<accession>A0ACC1WNR5</accession>
<proteinExistence type="predicted"/>
<reference evidence="1 2" key="1">
    <citation type="journal article" date="2023" name="Science">
        <title>Complex scaffold remodeling in plant triterpene biosynthesis.</title>
        <authorList>
            <person name="De La Pena R."/>
            <person name="Hodgson H."/>
            <person name="Liu J.C."/>
            <person name="Stephenson M.J."/>
            <person name="Martin A.C."/>
            <person name="Owen C."/>
            <person name="Harkess A."/>
            <person name="Leebens-Mack J."/>
            <person name="Jimenez L.E."/>
            <person name="Osbourn A."/>
            <person name="Sattely E.S."/>
        </authorList>
    </citation>
    <scope>NUCLEOTIDE SEQUENCE [LARGE SCALE GENOMIC DNA]</scope>
    <source>
        <strain evidence="2">cv. JPN11</strain>
        <tissue evidence="1">Leaf</tissue>
    </source>
</reference>
<comment type="caution">
    <text evidence="1">The sequence shown here is derived from an EMBL/GenBank/DDBJ whole genome shotgun (WGS) entry which is preliminary data.</text>
</comment>
<dbReference type="EMBL" id="CM051407">
    <property type="protein sequence ID" value="KAJ4700741.1"/>
    <property type="molecule type" value="Genomic_DNA"/>
</dbReference>
<dbReference type="Proteomes" id="UP001164539">
    <property type="component" value="Chromosome 14"/>
</dbReference>
<evidence type="ECO:0000313" key="2">
    <source>
        <dbReference type="Proteomes" id="UP001164539"/>
    </source>
</evidence>
<sequence>MKKASLISLGVTTLFYMLCGCFGYAAFGDLAPANFLHGFGSYNKPYSPLDLANAALTLHLVGAYQLYCQPLFQFVEEAASQKFPDSKFIIKDFKVPIPGSGSYKLNLFRLIWRTIFVVITTVVAMILPIFEEAVSLLGAWGFWPLTVYFPVEIFIAQKKIRKWSSGWICLQILSFACLIITIAAAAGSISGIVLNLKS</sequence>
<organism evidence="1 2">
    <name type="scientific">Melia azedarach</name>
    <name type="common">Chinaberry tree</name>
    <dbReference type="NCBI Taxonomy" id="155640"/>
    <lineage>
        <taxon>Eukaryota</taxon>
        <taxon>Viridiplantae</taxon>
        <taxon>Streptophyta</taxon>
        <taxon>Embryophyta</taxon>
        <taxon>Tracheophyta</taxon>
        <taxon>Spermatophyta</taxon>
        <taxon>Magnoliopsida</taxon>
        <taxon>eudicotyledons</taxon>
        <taxon>Gunneridae</taxon>
        <taxon>Pentapetalae</taxon>
        <taxon>rosids</taxon>
        <taxon>malvids</taxon>
        <taxon>Sapindales</taxon>
        <taxon>Meliaceae</taxon>
        <taxon>Melia</taxon>
    </lineage>
</organism>
<evidence type="ECO:0000313" key="1">
    <source>
        <dbReference type="EMBL" id="KAJ4700741.1"/>
    </source>
</evidence>
<protein>
    <submittedName>
        <fullName evidence="1">Amino acid permease</fullName>
    </submittedName>
</protein>
<name>A0ACC1WNR5_MELAZ</name>
<keyword evidence="2" id="KW-1185">Reference proteome</keyword>
<gene>
    <name evidence="1" type="ORF">OWV82_024073</name>
</gene>